<gene>
    <name evidence="7" type="ORF">VHEMI00236</name>
</gene>
<dbReference type="InterPro" id="IPR045225">
    <property type="entry name" value="Uracil/uridine/allantoin_perm"/>
</dbReference>
<keyword evidence="5 6" id="KW-0472">Membrane</keyword>
<evidence type="ECO:0000256" key="1">
    <source>
        <dbReference type="ARBA" id="ARBA00004141"/>
    </source>
</evidence>
<comment type="similarity">
    <text evidence="2">Belongs to the purine-cytosine permease (2.A.39) family.</text>
</comment>
<feature type="transmembrane region" description="Helical" evidence="6">
    <location>
        <begin position="62"/>
        <end position="82"/>
    </location>
</feature>
<accession>A0A0A1T1N3</accession>
<dbReference type="InterPro" id="IPR001248">
    <property type="entry name" value="Pur-cyt_permease"/>
</dbReference>
<name>A0A0A1T1N3_9HYPO</name>
<evidence type="ECO:0000256" key="2">
    <source>
        <dbReference type="ARBA" id="ARBA00008974"/>
    </source>
</evidence>
<feature type="transmembrane region" description="Helical" evidence="6">
    <location>
        <begin position="30"/>
        <end position="50"/>
    </location>
</feature>
<feature type="transmembrane region" description="Helical" evidence="6">
    <location>
        <begin position="474"/>
        <end position="497"/>
    </location>
</feature>
<feature type="transmembrane region" description="Helical" evidence="6">
    <location>
        <begin position="186"/>
        <end position="208"/>
    </location>
</feature>
<evidence type="ECO:0000313" key="7">
    <source>
        <dbReference type="EMBL" id="CEJ80030.1"/>
    </source>
</evidence>
<sequence>MFELKGPSISNSNLWINDDVRPIESQRRTWGFFALHNYMLLSSLSISSFFSGSALIPLGLTWWQSIICIVLGNLVSAAGVYINSIAGLDYHIGFPVLSRAAWGMWGSLFTIWNRIFLAIVWYSVQAFVGGQCFYLILLSWDLELEKHIPNTMPSDIGMTTAQFVAYILFMVFSLPFHYIQPHRLQTFLNITSIVIGAFFTVFLIWALATMGPHGFGGTITDMTPLSATGGPQSVVWLVLYGISSTVGAISAGILNGNDYTRLSNTRRGPWAVAFSLFFYTTLCSVAGILVVAATQERLGGPEWNPVMILQRLVELNPTAGTRAAIFFAGLTLAVGQLGINISGNGLSGGIDLSAILPKYIDIRRGAYVTALLSPVINPWRLVGTASIFLSVVAGYSVFLAPMVGIMVASYFVVCKRKLDVDSLFTGNSASIYWYTCGVNWRALVAWLVGVVPAFPGFLASISPAIVVSDGAIELYFVNCLYGFFASCAAYVALHWLLPAASIDAFTNDTRSAREVQEYYRYRCEDKRLFGMGNYESD</sequence>
<dbReference type="GO" id="GO:0005886">
    <property type="term" value="C:plasma membrane"/>
    <property type="evidence" value="ECO:0007669"/>
    <property type="project" value="TreeGrafter"/>
</dbReference>
<organism evidence="7 8">
    <name type="scientific">[Torrubiella] hemipterigena</name>
    <dbReference type="NCBI Taxonomy" id="1531966"/>
    <lineage>
        <taxon>Eukaryota</taxon>
        <taxon>Fungi</taxon>
        <taxon>Dikarya</taxon>
        <taxon>Ascomycota</taxon>
        <taxon>Pezizomycotina</taxon>
        <taxon>Sordariomycetes</taxon>
        <taxon>Hypocreomycetidae</taxon>
        <taxon>Hypocreales</taxon>
        <taxon>Clavicipitaceae</taxon>
        <taxon>Clavicipitaceae incertae sedis</taxon>
        <taxon>'Torrubiella' clade</taxon>
    </lineage>
</organism>
<keyword evidence="8" id="KW-1185">Reference proteome</keyword>
<feature type="transmembrane region" description="Helical" evidence="6">
    <location>
        <begin position="234"/>
        <end position="256"/>
    </location>
</feature>
<dbReference type="Proteomes" id="UP000039046">
    <property type="component" value="Unassembled WGS sequence"/>
</dbReference>
<dbReference type="Pfam" id="PF02133">
    <property type="entry name" value="Transp_cyt_pur"/>
    <property type="match status" value="1"/>
</dbReference>
<evidence type="ECO:0000256" key="5">
    <source>
        <dbReference type="ARBA" id="ARBA00023136"/>
    </source>
</evidence>
<dbReference type="GO" id="GO:0015205">
    <property type="term" value="F:nucleobase transmembrane transporter activity"/>
    <property type="evidence" value="ECO:0007669"/>
    <property type="project" value="TreeGrafter"/>
</dbReference>
<evidence type="ECO:0000256" key="4">
    <source>
        <dbReference type="ARBA" id="ARBA00022989"/>
    </source>
</evidence>
<dbReference type="OrthoDB" id="2018619at2759"/>
<dbReference type="PANTHER" id="PTHR30618">
    <property type="entry name" value="NCS1 FAMILY PURINE/PYRIMIDINE TRANSPORTER"/>
    <property type="match status" value="1"/>
</dbReference>
<protein>
    <recommendedName>
        <fullName evidence="9">Allantoin permease</fullName>
    </recommendedName>
</protein>
<dbReference type="PANTHER" id="PTHR30618:SF4">
    <property type="entry name" value="ALLANTOIN PERMEASE"/>
    <property type="match status" value="1"/>
</dbReference>
<reference evidence="7 8" key="1">
    <citation type="journal article" date="2015" name="Genome Announc.">
        <title>Draft Genome Sequence and Gene Annotation of the Entomopathogenic Fungus Verticillium hemipterigenum.</title>
        <authorList>
            <person name="Horn F."/>
            <person name="Habel A."/>
            <person name="Scharf D.H."/>
            <person name="Dworschak J."/>
            <person name="Brakhage A.A."/>
            <person name="Guthke R."/>
            <person name="Hertweck C."/>
            <person name="Linde J."/>
        </authorList>
    </citation>
    <scope>NUCLEOTIDE SEQUENCE [LARGE SCALE GENOMIC DNA]</scope>
</reference>
<dbReference type="EMBL" id="CDHN01000001">
    <property type="protein sequence ID" value="CEJ80030.1"/>
    <property type="molecule type" value="Genomic_DNA"/>
</dbReference>
<feature type="transmembrane region" description="Helical" evidence="6">
    <location>
        <begin position="268"/>
        <end position="293"/>
    </location>
</feature>
<feature type="transmembrane region" description="Helical" evidence="6">
    <location>
        <begin position="160"/>
        <end position="179"/>
    </location>
</feature>
<keyword evidence="4 6" id="KW-1133">Transmembrane helix</keyword>
<feature type="transmembrane region" description="Helical" evidence="6">
    <location>
        <begin position="387"/>
        <end position="411"/>
    </location>
</feature>
<evidence type="ECO:0000256" key="6">
    <source>
        <dbReference type="SAM" id="Phobius"/>
    </source>
</evidence>
<comment type="subcellular location">
    <subcellularLocation>
        <location evidence="1">Membrane</location>
        <topology evidence="1">Multi-pass membrane protein</topology>
    </subcellularLocation>
</comment>
<evidence type="ECO:0000256" key="3">
    <source>
        <dbReference type="ARBA" id="ARBA00022692"/>
    </source>
</evidence>
<evidence type="ECO:0000313" key="8">
    <source>
        <dbReference type="Proteomes" id="UP000039046"/>
    </source>
</evidence>
<feature type="transmembrane region" description="Helical" evidence="6">
    <location>
        <begin position="431"/>
        <end position="454"/>
    </location>
</feature>
<dbReference type="Gene3D" id="1.10.4160.10">
    <property type="entry name" value="Hydantoin permease"/>
    <property type="match status" value="1"/>
</dbReference>
<dbReference type="HOGENOM" id="CLU_021555_3_1_1"/>
<proteinExistence type="inferred from homology"/>
<evidence type="ECO:0008006" key="9">
    <source>
        <dbReference type="Google" id="ProtNLM"/>
    </source>
</evidence>
<feature type="transmembrane region" description="Helical" evidence="6">
    <location>
        <begin position="115"/>
        <end position="140"/>
    </location>
</feature>
<dbReference type="AlphaFoldDB" id="A0A0A1T1N3"/>
<keyword evidence="3 6" id="KW-0812">Transmembrane</keyword>